<gene>
    <name evidence="1" type="primary">18</name>
    <name evidence="1" type="ORF">SEA_SHECKWES_18</name>
</gene>
<evidence type="ECO:0000313" key="1">
    <source>
        <dbReference type="EMBL" id="QDM56444.1"/>
    </source>
</evidence>
<dbReference type="KEGG" id="vg:77939313"/>
<name>A0A515MIL3_9CAUD</name>
<evidence type="ECO:0000313" key="2">
    <source>
        <dbReference type="Proteomes" id="UP000318552"/>
    </source>
</evidence>
<reference evidence="2" key="1">
    <citation type="submission" date="2019-05" db="EMBL/GenBank/DDBJ databases">
        <authorList>
            <person name="Begin E.J."/>
            <person name="Burnham C.Matt."/>
            <person name="Chappell E."/>
            <person name="Hambrick G.L."/>
            <person name="Harrington T.R."/>
            <person name="Harris A.E."/>
            <person name="Hasley B.L."/>
            <person name="Haynie C.M."/>
            <person name="Hopkins G.A."/>
            <person name="Hutchins C.B."/>
            <person name="Jester D.A."/>
            <person name="Johnson J."/>
            <person name="Martin A.P."/>
            <person name="Merino K.D."/>
            <person name="Pinkerton C.N."/>
            <person name="Poe J.Gabe."/>
            <person name="Savage T.D."/>
            <person name="Smith R.Hunter."/>
            <person name="Smith J.Zane."/>
            <person name="Spiva T.A."/>
            <person name="Thompson L."/>
            <person name="Thompson N.R."/>
            <person name="Thurman R.E."/>
            <person name="West C.T."/>
            <person name="Reyna N.S."/>
            <person name="Plymale R.C."/>
            <person name="Garlena R.A."/>
            <person name="Russell D.A."/>
            <person name="Pope W.H."/>
            <person name="Jacobs-Sera D."/>
            <person name="Hatfull G.F."/>
        </authorList>
    </citation>
    <scope>NUCLEOTIDE SEQUENCE [LARGE SCALE GENOMIC DNA]</scope>
</reference>
<dbReference type="Proteomes" id="UP000318552">
    <property type="component" value="Segment"/>
</dbReference>
<organism evidence="1 2">
    <name type="scientific">Gordonia phage SheckWes</name>
    <dbReference type="NCBI Taxonomy" id="2591117"/>
    <lineage>
        <taxon>Viruses</taxon>
        <taxon>Duplodnaviria</taxon>
        <taxon>Heunggongvirae</taxon>
        <taxon>Uroviricota</taxon>
        <taxon>Caudoviricetes</taxon>
        <taxon>Ponsvirus</taxon>
        <taxon>Ponsvirus sheckwes</taxon>
    </lineage>
</organism>
<accession>A0A515MIL3</accession>
<sequence>MKRGDFPVQAECDPKKPDEFIAWALVALPHMQGAALPMSSEYMQEVSKHLWDCGFRWHRKHQKIKWRAPQASDPHWLTNPGRWVDIHEPEPEGEDKMPDMVDVLKAMRAADEGDFFRAIEYINKEGSEDK</sequence>
<protein>
    <submittedName>
        <fullName evidence="1">Minor tail protein</fullName>
    </submittedName>
</protein>
<proteinExistence type="predicted"/>
<dbReference type="Pfam" id="PF10910">
    <property type="entry name" value="Phage_gene29"/>
    <property type="match status" value="1"/>
</dbReference>
<dbReference type="RefSeq" id="YP_010663291.1">
    <property type="nucleotide sequence ID" value="NC_070895.1"/>
</dbReference>
<dbReference type="GeneID" id="77939313"/>
<dbReference type="EMBL" id="MK967385">
    <property type="protein sequence ID" value="QDM56444.1"/>
    <property type="molecule type" value="Genomic_DNA"/>
</dbReference>
<dbReference type="InterPro" id="IPR021226">
    <property type="entry name" value="Phage_gene29"/>
</dbReference>
<keyword evidence="2" id="KW-1185">Reference proteome</keyword>